<proteinExistence type="predicted"/>
<dbReference type="GO" id="GO:0036064">
    <property type="term" value="C:ciliary basal body"/>
    <property type="evidence" value="ECO:0007669"/>
    <property type="project" value="TreeGrafter"/>
</dbReference>
<feature type="domain" description="IF140 C-terminal TPR" evidence="7">
    <location>
        <begin position="432"/>
        <end position="548"/>
    </location>
</feature>
<evidence type="ECO:0000313" key="10">
    <source>
        <dbReference type="RefSeq" id="XP_047741633.1"/>
    </source>
</evidence>
<dbReference type="OMA" id="YFVSCDR"/>
<keyword evidence="9" id="KW-1185">Reference proteome</keyword>
<sequence length="624" mass="70508">MISTIINNIYTDTDSKIPTKYHEFNNKVQDQLMNLALVAGPQEQLEAARYFVSCDRPQVARAVTLYHRAGLVAKALDLAFKSGQVSVVAQIAEDLDEGADPALVTKCAEYFLSNRQYDKAVQLLITGKQDEAEKLYRSCGRHDLLNKLFQDAGLWTKALHVAATSDRIHLRTTHYNYARHLESKGEFSGAVSNYEKSDTHRFEVPRMLFDELPSLEEYIMHSQDKALRRWWAQYLESTGEMETALQFYEAAGDHLSLVRVYCYCNNLPKAADIANRSGDRAACYHLARQYENVNQVKEAIHFFTRAHAYGNAIRICRENAYDDQLMNLALVAGPQEQLEAARYFVSCDRPQVARAVTLYHRAGLVAKYEAALELCVEHGVWVTEELAERFTLPRDEGARNAILEKVAQCAYLQENYKLATKKFTQAGNKSIESCEQVEIDEYQQYEKAGAALMEAHKTLVNAVNQGNAEARDKMNAVQQKLEKVRHFIQLRSLLEGDADSAIQGLYELLEDADIELAVRRGDIFAAIVEHYAAKKNFKSALGTLQEMKNRLPKVNPSYFVSDEALRAIAAATGASFSPAARRGERGEVATDDDDEDEEVVEEEEDEEEKPTFKNRFMNGTAKFL</sequence>
<organism evidence="9 10">
    <name type="scientific">Hyalella azteca</name>
    <name type="common">Amphipod</name>
    <dbReference type="NCBI Taxonomy" id="294128"/>
    <lineage>
        <taxon>Eukaryota</taxon>
        <taxon>Metazoa</taxon>
        <taxon>Ecdysozoa</taxon>
        <taxon>Arthropoda</taxon>
        <taxon>Crustacea</taxon>
        <taxon>Multicrustacea</taxon>
        <taxon>Malacostraca</taxon>
        <taxon>Eumalacostraca</taxon>
        <taxon>Peracarida</taxon>
        <taxon>Amphipoda</taxon>
        <taxon>Senticaudata</taxon>
        <taxon>Talitrida</taxon>
        <taxon>Talitroidea</taxon>
        <taxon>Hyalellidae</taxon>
        <taxon>Hyalella</taxon>
    </lineage>
</organism>
<dbReference type="InterPro" id="IPR056156">
    <property type="entry name" value="TPR_IF140_C"/>
</dbReference>
<evidence type="ECO:0000256" key="2">
    <source>
        <dbReference type="ARBA" id="ARBA00022574"/>
    </source>
</evidence>
<feature type="region of interest" description="Disordered" evidence="6">
    <location>
        <begin position="579"/>
        <end position="624"/>
    </location>
</feature>
<evidence type="ECO:0000256" key="5">
    <source>
        <dbReference type="ARBA" id="ARBA00023273"/>
    </source>
</evidence>
<dbReference type="AlphaFoldDB" id="A0A979FWI9"/>
<feature type="compositionally biased region" description="Acidic residues" evidence="6">
    <location>
        <begin position="589"/>
        <end position="608"/>
    </location>
</feature>
<dbReference type="PANTHER" id="PTHR15722">
    <property type="entry name" value="IFT140/172-RELATED"/>
    <property type="match status" value="1"/>
</dbReference>
<protein>
    <submittedName>
        <fullName evidence="10">Intraflagellar transport protein 140 homolog</fullName>
    </submittedName>
</protein>
<dbReference type="Pfam" id="PF24762">
    <property type="entry name" value="TPR_IF140-IFT172"/>
    <property type="match status" value="1"/>
</dbReference>
<dbReference type="FunFam" id="1.25.40.470:FF:000028">
    <property type="entry name" value="Intraflagellar transport protein 140-like protein"/>
    <property type="match status" value="1"/>
</dbReference>
<feature type="domain" description="IF140/IFT172/WDR19 TPR" evidence="8">
    <location>
        <begin position="129"/>
        <end position="367"/>
    </location>
</feature>
<accession>A0A979FWI9</accession>
<dbReference type="GeneID" id="108673307"/>
<evidence type="ECO:0000256" key="1">
    <source>
        <dbReference type="ARBA" id="ARBA00004138"/>
    </source>
</evidence>
<keyword evidence="3" id="KW-0677">Repeat</keyword>
<gene>
    <name evidence="10" type="primary">LOC108673307</name>
</gene>
<keyword evidence="2" id="KW-0853">WD repeat</keyword>
<dbReference type="PANTHER" id="PTHR15722:SF7">
    <property type="entry name" value="INTRAFLAGELLAR TRANSPORT PROTEIN 140 HOMOLOG"/>
    <property type="match status" value="1"/>
</dbReference>
<reference evidence="10" key="1">
    <citation type="submission" date="2025-08" db="UniProtKB">
        <authorList>
            <consortium name="RefSeq"/>
        </authorList>
    </citation>
    <scope>IDENTIFICATION</scope>
</reference>
<dbReference type="InterPro" id="IPR056168">
    <property type="entry name" value="TPR_IF140/IFT172/WDR19"/>
</dbReference>
<evidence type="ECO:0000256" key="6">
    <source>
        <dbReference type="SAM" id="MobiDB-lite"/>
    </source>
</evidence>
<dbReference type="GO" id="GO:0005930">
    <property type="term" value="C:axoneme"/>
    <property type="evidence" value="ECO:0007669"/>
    <property type="project" value="TreeGrafter"/>
</dbReference>
<keyword evidence="5" id="KW-0966">Cell projection</keyword>
<evidence type="ECO:0000259" key="8">
    <source>
        <dbReference type="Pfam" id="PF24762"/>
    </source>
</evidence>
<dbReference type="Gene3D" id="1.25.40.470">
    <property type="match status" value="1"/>
</dbReference>
<comment type="subcellular location">
    <subcellularLocation>
        <location evidence="1">Cell projection</location>
        <location evidence="1">Cilium</location>
    </subcellularLocation>
</comment>
<evidence type="ECO:0000313" key="9">
    <source>
        <dbReference type="Proteomes" id="UP000694843"/>
    </source>
</evidence>
<dbReference type="OrthoDB" id="10258787at2759"/>
<dbReference type="Proteomes" id="UP000694843">
    <property type="component" value="Unplaced"/>
</dbReference>
<evidence type="ECO:0000256" key="4">
    <source>
        <dbReference type="ARBA" id="ARBA00023069"/>
    </source>
</evidence>
<name>A0A979FWI9_HYAAZ</name>
<evidence type="ECO:0000256" key="3">
    <source>
        <dbReference type="ARBA" id="ARBA00022737"/>
    </source>
</evidence>
<keyword evidence="4" id="KW-0969">Cilium</keyword>
<dbReference type="Pfam" id="PF24760">
    <property type="entry name" value="TPR_IF140_C"/>
    <property type="match status" value="1"/>
</dbReference>
<dbReference type="RefSeq" id="XP_047741633.1">
    <property type="nucleotide sequence ID" value="XM_047885677.1"/>
</dbReference>
<dbReference type="GO" id="GO:0035721">
    <property type="term" value="P:intraciliary retrograde transport"/>
    <property type="evidence" value="ECO:0007669"/>
    <property type="project" value="TreeGrafter"/>
</dbReference>
<dbReference type="KEGG" id="hazt:108673307"/>
<evidence type="ECO:0000259" key="7">
    <source>
        <dbReference type="Pfam" id="PF24760"/>
    </source>
</evidence>
<dbReference type="GO" id="GO:0030991">
    <property type="term" value="C:intraciliary transport particle A"/>
    <property type="evidence" value="ECO:0007669"/>
    <property type="project" value="TreeGrafter"/>
</dbReference>